<sequence>MSLSPAPAISASEKHIAGHMVTVHGLSELSPDASHVSILWLHHGRTRSSADMADIAARTVGAWNLEQQSKERGLIGIAFDQRNHGTRKIFPKANDAWRGGNPYHAQDMFGLISGAVVDTRLLIDVIQGNLFPEKPDGYVDAHYVLGVSLGGHSTWQLLFADERVTAGVVIIGCPDYMYLLSDRAKLSKLPTFSTEDSGASFLGSKDFPPDLIRACEKYDPKGLVFGPRKTPSWPLPAEQALEAKGILESRLRGKRLLNCSGGDDKLVPYYCSKPFVEFMKAAQQEWSELDVVFDDRVYAGAGHEFSPGMITDAVQFLVESTRTEGPRQSGKSGETEHGSKSAPSPLIIAGEELLAHTPGITRLSLSSQRIPSAMGVLNPLPNNFCNTPHHIRLFLLTLLIIGACCGIVVRQDSGYGKILCRQKPWWKVRWVDANVVDMLNWKPDGRAVSFDYAGLLEGMTDYRELLGPGLKFSPKGNDGKEDVVVRVQSLLLDNYAGRKRNRRQRMRFSGFSCRRDATEIVVRSGKVCVAPGLGEARLLPCWASEPCGMSGMVFQELRSDSVTTEKGPFSLDIAKSLTRKTPVLRGYPVLEPLDRP</sequence>
<dbReference type="AlphaFoldDB" id="A0A4P7NQF4"/>
<evidence type="ECO:0000313" key="3">
    <source>
        <dbReference type="Proteomes" id="UP000294847"/>
    </source>
</evidence>
<dbReference type="PANTHER" id="PTHR47381">
    <property type="entry name" value="ALPHA/BETA-HYDROLASES SUPERFAMILY PROTEIN"/>
    <property type="match status" value="1"/>
</dbReference>
<proteinExistence type="predicted"/>
<name>A0A4P7NQF4_PYROR</name>
<dbReference type="PANTHER" id="PTHR47381:SF3">
    <property type="entry name" value="ALPHA_BETA-HYDROLASES SUPERFAMILY PROTEIN"/>
    <property type="match status" value="1"/>
</dbReference>
<dbReference type="Proteomes" id="UP000294847">
    <property type="component" value="Chromosome 6"/>
</dbReference>
<dbReference type="SUPFAM" id="SSF53474">
    <property type="entry name" value="alpha/beta-Hydrolases"/>
    <property type="match status" value="1"/>
</dbReference>
<reference evidence="2 3" key="1">
    <citation type="journal article" date="2019" name="Mol. Biol. Evol.">
        <title>Blast fungal genomes show frequent chromosomal changes, gene gains and losses, and effector gene turnover.</title>
        <authorList>
            <person name="Gomez Luciano L.B."/>
            <person name="Jason Tsai I."/>
            <person name="Chuma I."/>
            <person name="Tosa Y."/>
            <person name="Chen Y.H."/>
            <person name="Li J.Y."/>
            <person name="Li M.Y."/>
            <person name="Jade Lu M.Y."/>
            <person name="Nakayashiki H."/>
            <person name="Li W.H."/>
        </authorList>
    </citation>
    <scope>NUCLEOTIDE SEQUENCE [LARGE SCALE GENOMIC DNA]</scope>
    <source>
        <strain evidence="2">MZ5-1-6</strain>
    </source>
</reference>
<accession>A0A4P7NQF4</accession>
<organism evidence="2 3">
    <name type="scientific">Pyricularia oryzae</name>
    <name type="common">Rice blast fungus</name>
    <name type="synonym">Magnaporthe oryzae</name>
    <dbReference type="NCBI Taxonomy" id="318829"/>
    <lineage>
        <taxon>Eukaryota</taxon>
        <taxon>Fungi</taxon>
        <taxon>Dikarya</taxon>
        <taxon>Ascomycota</taxon>
        <taxon>Pezizomycotina</taxon>
        <taxon>Sordariomycetes</taxon>
        <taxon>Sordariomycetidae</taxon>
        <taxon>Magnaporthales</taxon>
        <taxon>Pyriculariaceae</taxon>
        <taxon>Pyricularia</taxon>
    </lineage>
</organism>
<dbReference type="InterPro" id="IPR029058">
    <property type="entry name" value="AB_hydrolase_fold"/>
</dbReference>
<feature type="region of interest" description="Disordered" evidence="1">
    <location>
        <begin position="321"/>
        <end position="343"/>
    </location>
</feature>
<gene>
    <name evidence="2" type="ORF">PoMZ_06319</name>
</gene>
<dbReference type="EMBL" id="CP034209">
    <property type="protein sequence ID" value="QBZ64621.1"/>
    <property type="molecule type" value="Genomic_DNA"/>
</dbReference>
<dbReference type="Gene3D" id="3.40.50.1820">
    <property type="entry name" value="alpha/beta hydrolase"/>
    <property type="match status" value="1"/>
</dbReference>
<evidence type="ECO:0000256" key="1">
    <source>
        <dbReference type="SAM" id="MobiDB-lite"/>
    </source>
</evidence>
<evidence type="ECO:0008006" key="4">
    <source>
        <dbReference type="Google" id="ProtNLM"/>
    </source>
</evidence>
<evidence type="ECO:0000313" key="2">
    <source>
        <dbReference type="EMBL" id="QBZ64621.1"/>
    </source>
</evidence>
<protein>
    <recommendedName>
        <fullName evidence="4">AB hydrolase-1 domain-containing protein</fullName>
    </recommendedName>
</protein>